<protein>
    <submittedName>
        <fullName evidence="1">Uncharacterized protein</fullName>
    </submittedName>
</protein>
<gene>
    <name evidence="1" type="ORF">WA026_006563</name>
</gene>
<evidence type="ECO:0000313" key="2">
    <source>
        <dbReference type="Proteomes" id="UP001431783"/>
    </source>
</evidence>
<evidence type="ECO:0000313" key="1">
    <source>
        <dbReference type="EMBL" id="KAK9879493.1"/>
    </source>
</evidence>
<sequence>MKSILSYLEKCDDILQVSATHLSLQKRIIAILALANESTPTPTQPSRVHIITEKVPRKCSRSVDKITMKSLPQNHYQVCNLTAEACFHLSGFTKPLNPLLDLSNIGEQLPTCFCFTNVIKELVPHSLFYKNHRTLVGLRIMRMSTRESSVYLDRIPY</sequence>
<proteinExistence type="predicted"/>
<organism evidence="1 2">
    <name type="scientific">Henosepilachna vigintioctopunctata</name>
    <dbReference type="NCBI Taxonomy" id="420089"/>
    <lineage>
        <taxon>Eukaryota</taxon>
        <taxon>Metazoa</taxon>
        <taxon>Ecdysozoa</taxon>
        <taxon>Arthropoda</taxon>
        <taxon>Hexapoda</taxon>
        <taxon>Insecta</taxon>
        <taxon>Pterygota</taxon>
        <taxon>Neoptera</taxon>
        <taxon>Endopterygota</taxon>
        <taxon>Coleoptera</taxon>
        <taxon>Polyphaga</taxon>
        <taxon>Cucujiformia</taxon>
        <taxon>Coccinelloidea</taxon>
        <taxon>Coccinellidae</taxon>
        <taxon>Epilachninae</taxon>
        <taxon>Epilachnini</taxon>
        <taxon>Henosepilachna</taxon>
    </lineage>
</organism>
<comment type="caution">
    <text evidence="1">The sequence shown here is derived from an EMBL/GenBank/DDBJ whole genome shotgun (WGS) entry which is preliminary data.</text>
</comment>
<dbReference type="AlphaFoldDB" id="A0AAW1UEC1"/>
<dbReference type="Proteomes" id="UP001431783">
    <property type="component" value="Unassembled WGS sequence"/>
</dbReference>
<name>A0AAW1UEC1_9CUCU</name>
<accession>A0AAW1UEC1</accession>
<keyword evidence="2" id="KW-1185">Reference proteome</keyword>
<dbReference type="EMBL" id="JARQZJ010000062">
    <property type="protein sequence ID" value="KAK9879493.1"/>
    <property type="molecule type" value="Genomic_DNA"/>
</dbReference>
<reference evidence="1 2" key="1">
    <citation type="submission" date="2023-03" db="EMBL/GenBank/DDBJ databases">
        <title>Genome insight into feeding habits of ladybird beetles.</title>
        <authorList>
            <person name="Li H.-S."/>
            <person name="Huang Y.-H."/>
            <person name="Pang H."/>
        </authorList>
    </citation>
    <scope>NUCLEOTIDE SEQUENCE [LARGE SCALE GENOMIC DNA]</scope>
    <source>
        <strain evidence="1">SYSU_2023b</strain>
        <tissue evidence="1">Whole body</tissue>
    </source>
</reference>